<dbReference type="OrthoDB" id="3255427at2759"/>
<feature type="compositionally biased region" description="Polar residues" evidence="1">
    <location>
        <begin position="109"/>
        <end position="122"/>
    </location>
</feature>
<gene>
    <name evidence="2" type="ORF">SCHPADRAFT_900977</name>
</gene>
<proteinExistence type="predicted"/>
<evidence type="ECO:0000313" key="2">
    <source>
        <dbReference type="EMBL" id="KLO17005.1"/>
    </source>
</evidence>
<dbReference type="PANTHER" id="PTHR38696">
    <property type="entry name" value="MEDIATOR OF RNA POLYMERASE II TRANSCRIPTION SUBUNIT 13"/>
    <property type="match status" value="1"/>
</dbReference>
<keyword evidence="3" id="KW-1185">Reference proteome</keyword>
<dbReference type="AlphaFoldDB" id="A0A0H2RY59"/>
<dbReference type="PANTHER" id="PTHR38696:SF1">
    <property type="entry name" value="MEDIATOR OF RNA POLYMERASE II TRANSCRIPTION SUBUNIT 13"/>
    <property type="match status" value="1"/>
</dbReference>
<organism evidence="2 3">
    <name type="scientific">Schizopora paradoxa</name>
    <dbReference type="NCBI Taxonomy" id="27342"/>
    <lineage>
        <taxon>Eukaryota</taxon>
        <taxon>Fungi</taxon>
        <taxon>Dikarya</taxon>
        <taxon>Basidiomycota</taxon>
        <taxon>Agaricomycotina</taxon>
        <taxon>Agaricomycetes</taxon>
        <taxon>Hymenochaetales</taxon>
        <taxon>Schizoporaceae</taxon>
        <taxon>Schizopora</taxon>
    </lineage>
</organism>
<evidence type="ECO:0000256" key="1">
    <source>
        <dbReference type="SAM" id="MobiDB-lite"/>
    </source>
</evidence>
<feature type="compositionally biased region" description="Basic and acidic residues" evidence="1">
    <location>
        <begin position="84"/>
        <end position="100"/>
    </location>
</feature>
<reference evidence="2 3" key="1">
    <citation type="submission" date="2015-04" db="EMBL/GenBank/DDBJ databases">
        <title>Complete genome sequence of Schizopora paradoxa KUC8140, a cosmopolitan wood degrader in East Asia.</title>
        <authorList>
            <consortium name="DOE Joint Genome Institute"/>
            <person name="Min B."/>
            <person name="Park H."/>
            <person name="Jang Y."/>
            <person name="Kim J.-J."/>
            <person name="Kim K.H."/>
            <person name="Pangilinan J."/>
            <person name="Lipzen A."/>
            <person name="Riley R."/>
            <person name="Grigoriev I.V."/>
            <person name="Spatafora J.W."/>
            <person name="Choi I.-G."/>
        </authorList>
    </citation>
    <scope>NUCLEOTIDE SEQUENCE [LARGE SCALE GENOMIC DNA]</scope>
    <source>
        <strain evidence="2 3">KUC8140</strain>
    </source>
</reference>
<sequence length="446" mass="50212">MQGYGGGGAPPGGHPAQLYPYMYAPQPGQPNPMYGAPPGMPPYPVAPSQNSHYMSSPYGVPPNLSQSQPQAIVPPEGRMPRPKRFTDRSKPREERQERHFTKPLRSAMKKSNSLSVPPSNHPQYHHSREGSGSGLSLWRSRTTQGPKVPFPDEEDEEIRMRHSRKELPISRIPSGASGGVLTRTRTASDPQHPRSRANSTSRPRSRTAGRYYHTPGHLFLQISGTNKLSMSSVVNPRIVEDIRERVLTMWPEGVERSTYHEEINEFDSHFVGTPWTSKGNLGLIAMRLILELFTLLARRGYICTSAIDTGLSTGYPRFVFSSTNEDPDAQFFMIAFSDNRRKIKLINHPDILGQSMSEVIREEFPRRLISASWGEESDYYKIEVSRWDSESMTGLFIATILQFCTSQGYKLDCSIPLVHSGILGILQGKKELWIMKRFPLYVPNQG</sequence>
<dbReference type="InParanoid" id="A0A0H2RY59"/>
<protein>
    <submittedName>
        <fullName evidence="2">Uncharacterized protein</fullName>
    </submittedName>
</protein>
<name>A0A0H2RY59_9AGAM</name>
<accession>A0A0H2RY59</accession>
<evidence type="ECO:0000313" key="3">
    <source>
        <dbReference type="Proteomes" id="UP000053477"/>
    </source>
</evidence>
<dbReference type="EMBL" id="KQ085909">
    <property type="protein sequence ID" value="KLO17005.1"/>
    <property type="molecule type" value="Genomic_DNA"/>
</dbReference>
<feature type="compositionally biased region" description="Gly residues" evidence="1">
    <location>
        <begin position="1"/>
        <end position="11"/>
    </location>
</feature>
<feature type="region of interest" description="Disordered" evidence="1">
    <location>
        <begin position="1"/>
        <end position="210"/>
    </location>
</feature>
<dbReference type="Proteomes" id="UP000053477">
    <property type="component" value="Unassembled WGS sequence"/>
</dbReference>